<reference evidence="1" key="2">
    <citation type="submission" date="2021-09" db="EMBL/GenBank/DDBJ databases">
        <authorList>
            <person name="Gilroy R."/>
        </authorList>
    </citation>
    <scope>NUCLEOTIDE SEQUENCE</scope>
    <source>
        <strain evidence="1">CHK173-2145</strain>
    </source>
</reference>
<gene>
    <name evidence="1" type="ORF">K8U88_03260</name>
</gene>
<reference evidence="1" key="1">
    <citation type="journal article" date="2021" name="PeerJ">
        <title>Extensive microbial diversity within the chicken gut microbiome revealed by metagenomics and culture.</title>
        <authorList>
            <person name="Gilroy R."/>
            <person name="Ravi A."/>
            <person name="Getino M."/>
            <person name="Pursley I."/>
            <person name="Horton D.L."/>
            <person name="Alikhan N.F."/>
            <person name="Baker D."/>
            <person name="Gharbi K."/>
            <person name="Hall N."/>
            <person name="Watson M."/>
            <person name="Adriaenssens E.M."/>
            <person name="Foster-Nyarko E."/>
            <person name="Jarju S."/>
            <person name="Secka A."/>
            <person name="Antonio M."/>
            <person name="Oren A."/>
            <person name="Chaudhuri R.R."/>
            <person name="La Ragione R."/>
            <person name="Hildebrand F."/>
            <person name="Pallen M.J."/>
        </authorList>
    </citation>
    <scope>NUCLEOTIDE SEQUENCE</scope>
    <source>
        <strain evidence="1">CHK173-2145</strain>
    </source>
</reference>
<dbReference type="AlphaFoldDB" id="A0A921F0I4"/>
<protein>
    <submittedName>
        <fullName evidence="1">Uncharacterized protein</fullName>
    </submittedName>
</protein>
<dbReference type="Proteomes" id="UP000721920">
    <property type="component" value="Unassembled WGS sequence"/>
</dbReference>
<organism evidence="1 2">
    <name type="scientific">Levilactobacillus hammesii</name>
    <dbReference type="NCBI Taxonomy" id="267633"/>
    <lineage>
        <taxon>Bacteria</taxon>
        <taxon>Bacillati</taxon>
        <taxon>Bacillota</taxon>
        <taxon>Bacilli</taxon>
        <taxon>Lactobacillales</taxon>
        <taxon>Lactobacillaceae</taxon>
        <taxon>Levilactobacillus</taxon>
    </lineage>
</organism>
<proteinExistence type="predicted"/>
<comment type="caution">
    <text evidence="1">The sequence shown here is derived from an EMBL/GenBank/DDBJ whole genome shotgun (WGS) entry which is preliminary data.</text>
</comment>
<dbReference type="EMBL" id="DYXN01000047">
    <property type="protein sequence ID" value="HJE86584.1"/>
    <property type="molecule type" value="Genomic_DNA"/>
</dbReference>
<accession>A0A921F0I4</accession>
<evidence type="ECO:0000313" key="2">
    <source>
        <dbReference type="Proteomes" id="UP000721920"/>
    </source>
</evidence>
<sequence>MTTVLTVIREFDVFGNGGQTPYGIDTPKINAQFVGVSPAMAFDANNQPKLSRQNERRLRAIEDAMRHDFHDQMAALDGNDLTQNLQVIQALIASFKTRLEQDLLVDQQLELESLTTTGEWLTFWQDDGPLTQIKAQQQENLPQDF</sequence>
<name>A0A921F0I4_9LACO</name>
<evidence type="ECO:0000313" key="1">
    <source>
        <dbReference type="EMBL" id="HJE86584.1"/>
    </source>
</evidence>